<feature type="chain" id="PRO_5027545684" evidence="1">
    <location>
        <begin position="22"/>
        <end position="204"/>
    </location>
</feature>
<proteinExistence type="predicted"/>
<evidence type="ECO:0000313" key="3">
    <source>
        <dbReference type="Proteomes" id="UP000515756"/>
    </source>
</evidence>
<keyword evidence="1" id="KW-0732">Signal</keyword>
<sequence length="204" mass="21816">MKLNWMPFLALPLLASGLSVAATAPDMQAQVRAKVAQFLDWERQVKPSGLYQADLGGALPNIVSPELLCLLNAASKAREIATREAPDEKPPFVEGNPFLPNAWDHLLGSKILPSRVIAGSRDRSEVKVRFTFGEPGTPLYASSGTYRFVSTYLVQEGPQGARITDIDAGGSCDFCQSGSLRAALYDTLTAYPAAGGEQCKGVGK</sequence>
<evidence type="ECO:0000313" key="2">
    <source>
        <dbReference type="EMBL" id="BBQ30111.1"/>
    </source>
</evidence>
<reference evidence="2 3" key="1">
    <citation type="submission" date="2019-12" db="EMBL/GenBank/DDBJ databases">
        <title>complete genome sequences of Aeromonas caviae str. WP2-W18-ESBL-01 isolated from wastewater treatment plant effluent.</title>
        <authorList>
            <person name="Sekizuka T."/>
            <person name="Itokawa K."/>
            <person name="Yatsu K."/>
            <person name="Inamine Y."/>
            <person name="Kuroda M."/>
        </authorList>
    </citation>
    <scope>NUCLEOTIDE SEQUENCE [LARGE SCALE GENOMIC DNA]</scope>
    <source>
        <strain evidence="2 3">WP2-W18-ESBL-01</strain>
    </source>
</reference>
<protein>
    <submittedName>
        <fullName evidence="2">Uncharacterized protein</fullName>
    </submittedName>
</protein>
<feature type="signal peptide" evidence="1">
    <location>
        <begin position="1"/>
        <end position="21"/>
    </location>
</feature>
<dbReference type="EMBL" id="AP021927">
    <property type="protein sequence ID" value="BBQ30111.1"/>
    <property type="molecule type" value="Genomic_DNA"/>
</dbReference>
<name>A0A6S4T6A7_AERCA</name>
<organism evidence="2 3">
    <name type="scientific">Aeromonas caviae</name>
    <name type="common">Aeromonas punctata</name>
    <dbReference type="NCBI Taxonomy" id="648"/>
    <lineage>
        <taxon>Bacteria</taxon>
        <taxon>Pseudomonadati</taxon>
        <taxon>Pseudomonadota</taxon>
        <taxon>Gammaproteobacteria</taxon>
        <taxon>Aeromonadales</taxon>
        <taxon>Aeromonadaceae</taxon>
        <taxon>Aeromonas</taxon>
    </lineage>
</organism>
<dbReference type="RefSeq" id="WP_182936110.1">
    <property type="nucleotide sequence ID" value="NZ_AP021927.1"/>
</dbReference>
<dbReference type="AlphaFoldDB" id="A0A6S4T6A7"/>
<evidence type="ECO:0000256" key="1">
    <source>
        <dbReference type="SAM" id="SignalP"/>
    </source>
</evidence>
<dbReference type="Proteomes" id="UP000515756">
    <property type="component" value="Chromosome"/>
</dbReference>
<gene>
    <name evidence="2" type="ORF">WP2W18E01_16930</name>
</gene>
<accession>A0A6S4T6A7</accession>